<feature type="compositionally biased region" description="Polar residues" evidence="1">
    <location>
        <begin position="88"/>
        <end position="101"/>
    </location>
</feature>
<dbReference type="CDD" id="cd09711">
    <property type="entry name" value="Csc1_I-D"/>
    <property type="match status" value="1"/>
</dbReference>
<name>A0A3N6M9N1_9EURY</name>
<accession>A0A3N6M9N1</accession>
<gene>
    <name evidence="2" type="primary">cas5d</name>
    <name evidence="2" type="ORF">EA462_02015</name>
</gene>
<organism evidence="2 3">
    <name type="scientific">Natrarchaeobius halalkaliphilus</name>
    <dbReference type="NCBI Taxonomy" id="1679091"/>
    <lineage>
        <taxon>Archaea</taxon>
        <taxon>Methanobacteriati</taxon>
        <taxon>Methanobacteriota</taxon>
        <taxon>Stenosarchaea group</taxon>
        <taxon>Halobacteria</taxon>
        <taxon>Halobacteriales</taxon>
        <taxon>Natrialbaceae</taxon>
        <taxon>Natrarchaeobius</taxon>
    </lineage>
</organism>
<dbReference type="NCBIfam" id="TIGR03159">
    <property type="entry name" value="cas_Csc1"/>
    <property type="match status" value="1"/>
</dbReference>
<dbReference type="Proteomes" id="UP000273828">
    <property type="component" value="Unassembled WGS sequence"/>
</dbReference>
<dbReference type="RefSeq" id="WP_124176896.1">
    <property type="nucleotide sequence ID" value="NZ_REFY01000001.1"/>
</dbReference>
<feature type="region of interest" description="Disordered" evidence="1">
    <location>
        <begin position="88"/>
        <end position="114"/>
    </location>
</feature>
<evidence type="ECO:0000313" key="3">
    <source>
        <dbReference type="Proteomes" id="UP000273828"/>
    </source>
</evidence>
<dbReference type="OrthoDB" id="259743at2157"/>
<dbReference type="AlphaFoldDB" id="A0A3N6M9N1"/>
<dbReference type="InterPro" id="IPR017576">
    <property type="entry name" value="CRISPR-assoc_prot_Csc1"/>
</dbReference>
<evidence type="ECO:0000256" key="1">
    <source>
        <dbReference type="SAM" id="MobiDB-lite"/>
    </source>
</evidence>
<comment type="caution">
    <text evidence="2">The sequence shown here is derived from an EMBL/GenBank/DDBJ whole genome shotgun (WGS) entry which is preliminary data.</text>
</comment>
<evidence type="ECO:0000313" key="2">
    <source>
        <dbReference type="EMBL" id="RQG93010.1"/>
    </source>
</evidence>
<sequence>MQIIEATLTTHGKVGFASREVGRMTDTDPCILNTALHYALGIASGRYVDVVHQPTYIEDTADVVDEVYVTPAAPARVERQGTARTEYLTTNRNARSDTYATPNYPATDDPTGRADKNLPTFERERALAPENTFRFYVFPYGQDASEVATRLPSYIRLGKKRGKGHVSYRIVDAERRSGRFNLGHPLSVYDHDTTPTGGVVMKQMQPTPVWFEGEFDADHYAIEPPYRNESRIYYPAGAKFLATKRDDV</sequence>
<keyword evidence="3" id="KW-1185">Reference proteome</keyword>
<dbReference type="EMBL" id="REFY01000001">
    <property type="protein sequence ID" value="RQG93010.1"/>
    <property type="molecule type" value="Genomic_DNA"/>
</dbReference>
<reference evidence="2 3" key="1">
    <citation type="submission" date="2018-10" db="EMBL/GenBank/DDBJ databases">
        <title>Natrarchaeobius chitinivorans gen. nov., sp. nov., and Natrarchaeobius haloalkaliphilus sp. nov., alkaliphilic, chitin-utilizing haloarchaea from hypersaline alkaline lakes.</title>
        <authorList>
            <person name="Sorokin D.Y."/>
            <person name="Elcheninov A.G."/>
            <person name="Kostrikina N.A."/>
            <person name="Bale N.J."/>
            <person name="Sinninghe Damste J.S."/>
            <person name="Khijniak T.V."/>
            <person name="Kublanov I.V."/>
            <person name="Toshchakov S.V."/>
        </authorList>
    </citation>
    <scope>NUCLEOTIDE SEQUENCE [LARGE SCALE GENOMIC DNA]</scope>
    <source>
        <strain evidence="2 3">AArcht-Sl</strain>
    </source>
</reference>
<protein>
    <submittedName>
        <fullName evidence="2">Type I-D CRISPR-associated protein Cas5/Csc1</fullName>
    </submittedName>
</protein>
<dbReference type="Pfam" id="PF26241">
    <property type="entry name" value="Cas_Csc1"/>
    <property type="match status" value="1"/>
</dbReference>
<proteinExistence type="predicted"/>